<gene>
    <name evidence="2" type="ORF">SU9_06945</name>
</gene>
<evidence type="ECO:0000313" key="2">
    <source>
        <dbReference type="EMBL" id="EJJ07765.1"/>
    </source>
</evidence>
<proteinExistence type="predicted"/>
<sequence length="110" mass="12067">MLTLDHEPPRSDLSEPRESVGPAELSAPQMQLLPWTSPDDKPCFLITDGAGGPVTDLADSIEEMQLGIGEELLRHARAMHGDPKVPDREFRSLSRRLAEALGDALRVARN</sequence>
<reference evidence="2" key="1">
    <citation type="journal article" date="2012" name="J. Bacteriol.">
        <title>Genome Sequence of Streptomyces auratus Strain AGR0001, a Phoslactomycin-Producing Actinomycete.</title>
        <authorList>
            <person name="Han X."/>
            <person name="Li M."/>
            <person name="Ding Z."/>
            <person name="Zhao J."/>
            <person name="Ji K."/>
            <person name="Wen M."/>
            <person name="Lu T."/>
        </authorList>
    </citation>
    <scope>NUCLEOTIDE SEQUENCE [LARGE SCALE GENOMIC DNA]</scope>
    <source>
        <strain evidence="2">AGR0001</strain>
    </source>
</reference>
<organism evidence="2">
    <name type="scientific">Streptomyces auratus AGR0001</name>
    <dbReference type="NCBI Taxonomy" id="1160718"/>
    <lineage>
        <taxon>Bacteria</taxon>
        <taxon>Bacillati</taxon>
        <taxon>Actinomycetota</taxon>
        <taxon>Actinomycetes</taxon>
        <taxon>Kitasatosporales</taxon>
        <taxon>Streptomycetaceae</taxon>
        <taxon>Streptomyces</taxon>
    </lineage>
</organism>
<feature type="compositionally biased region" description="Basic and acidic residues" evidence="1">
    <location>
        <begin position="1"/>
        <end position="18"/>
    </location>
</feature>
<evidence type="ECO:0000256" key="1">
    <source>
        <dbReference type="SAM" id="MobiDB-lite"/>
    </source>
</evidence>
<dbReference type="EMBL" id="AJGV01000053">
    <property type="protein sequence ID" value="EJJ07765.1"/>
    <property type="molecule type" value="Genomic_DNA"/>
</dbReference>
<feature type="region of interest" description="Disordered" evidence="1">
    <location>
        <begin position="1"/>
        <end position="32"/>
    </location>
</feature>
<dbReference type="AlphaFoldDB" id="J2K5K1"/>
<dbReference type="STRING" id="1160718.SU9_06945"/>
<dbReference type="HOGENOM" id="CLU_2169557_0_0_11"/>
<protein>
    <submittedName>
        <fullName evidence="2">Uncharacterized protein</fullName>
    </submittedName>
</protein>
<name>J2K5K1_9ACTN</name>
<dbReference type="RefSeq" id="WP_006602960.1">
    <property type="nucleotide sequence ID" value="NZ_CP072931.1"/>
</dbReference>
<accession>J2K5K1</accession>
<comment type="caution">
    <text evidence="2">The sequence shown here is derived from an EMBL/GenBank/DDBJ whole genome shotgun (WGS) entry which is preliminary data.</text>
</comment>
<dbReference type="PATRIC" id="fig|1160718.3.peg.1410"/>